<dbReference type="Pfam" id="PF09838">
    <property type="entry name" value="DUF2065"/>
    <property type="match status" value="1"/>
</dbReference>
<sequence>MGANLWAALCLVLVLEGLMLFAVPRTWKRAAFSMLRMPDRALRVAGALAIGLGLVLLQAVR</sequence>
<dbReference type="Proteomes" id="UP001595892">
    <property type="component" value="Unassembled WGS sequence"/>
</dbReference>
<dbReference type="PANTHER" id="PTHR38602:SF1">
    <property type="entry name" value="INNER MEMBRANE PROTEIN"/>
    <property type="match status" value="1"/>
</dbReference>
<protein>
    <submittedName>
        <fullName evidence="2">DUF2065 domain-containing protein</fullName>
    </submittedName>
</protein>
<evidence type="ECO:0000313" key="2">
    <source>
        <dbReference type="EMBL" id="MFC4728761.1"/>
    </source>
</evidence>
<name>A0ABV9NKF0_9GAMM</name>
<dbReference type="EMBL" id="JBHSGG010000031">
    <property type="protein sequence ID" value="MFC4728761.1"/>
    <property type="molecule type" value="Genomic_DNA"/>
</dbReference>
<dbReference type="InterPro" id="IPR019201">
    <property type="entry name" value="DUF2065"/>
</dbReference>
<proteinExistence type="predicted"/>
<feature type="transmembrane region" description="Helical" evidence="1">
    <location>
        <begin position="6"/>
        <end position="23"/>
    </location>
</feature>
<evidence type="ECO:0000256" key="1">
    <source>
        <dbReference type="SAM" id="Phobius"/>
    </source>
</evidence>
<keyword evidence="3" id="KW-1185">Reference proteome</keyword>
<keyword evidence="1" id="KW-0812">Transmembrane</keyword>
<comment type="caution">
    <text evidence="2">The sequence shown here is derived from an EMBL/GenBank/DDBJ whole genome shotgun (WGS) entry which is preliminary data.</text>
</comment>
<gene>
    <name evidence="2" type="ORF">ACFO3Q_11325</name>
</gene>
<evidence type="ECO:0000313" key="3">
    <source>
        <dbReference type="Proteomes" id="UP001595892"/>
    </source>
</evidence>
<organism evidence="2 3">
    <name type="scientific">Coralloluteibacterium thermophilum</name>
    <dbReference type="NCBI Taxonomy" id="2707049"/>
    <lineage>
        <taxon>Bacteria</taxon>
        <taxon>Pseudomonadati</taxon>
        <taxon>Pseudomonadota</taxon>
        <taxon>Gammaproteobacteria</taxon>
        <taxon>Lysobacterales</taxon>
        <taxon>Lysobacteraceae</taxon>
        <taxon>Coralloluteibacterium</taxon>
    </lineage>
</organism>
<reference evidence="3" key="1">
    <citation type="journal article" date="2019" name="Int. J. Syst. Evol. Microbiol.">
        <title>The Global Catalogue of Microorganisms (GCM) 10K type strain sequencing project: providing services to taxonomists for standard genome sequencing and annotation.</title>
        <authorList>
            <consortium name="The Broad Institute Genomics Platform"/>
            <consortium name="The Broad Institute Genome Sequencing Center for Infectious Disease"/>
            <person name="Wu L."/>
            <person name="Ma J."/>
        </authorList>
    </citation>
    <scope>NUCLEOTIDE SEQUENCE [LARGE SCALE GENOMIC DNA]</scope>
    <source>
        <strain evidence="3">CGMCC 1.13574</strain>
    </source>
</reference>
<accession>A0ABV9NKF0</accession>
<feature type="transmembrane region" description="Helical" evidence="1">
    <location>
        <begin position="44"/>
        <end position="60"/>
    </location>
</feature>
<dbReference type="PANTHER" id="PTHR38602">
    <property type="entry name" value="INNER MEMBRANE PROTEIN-RELATED"/>
    <property type="match status" value="1"/>
</dbReference>
<keyword evidence="1" id="KW-1133">Transmembrane helix</keyword>
<keyword evidence="1" id="KW-0472">Membrane</keyword>
<dbReference type="RefSeq" id="WP_377004809.1">
    <property type="nucleotide sequence ID" value="NZ_JBHSGG010000031.1"/>
</dbReference>